<dbReference type="Gene3D" id="3.40.50.1000">
    <property type="entry name" value="HAD superfamily/HAD-like"/>
    <property type="match status" value="1"/>
</dbReference>
<feature type="compositionally biased region" description="Basic and acidic residues" evidence="1">
    <location>
        <begin position="254"/>
        <end position="278"/>
    </location>
</feature>
<dbReference type="SFLD" id="SFLDS00003">
    <property type="entry name" value="Haloacid_Dehalogenase"/>
    <property type="match status" value="1"/>
</dbReference>
<dbReference type="Proteomes" id="UP001194696">
    <property type="component" value="Unassembled WGS sequence"/>
</dbReference>
<dbReference type="InterPro" id="IPR036412">
    <property type="entry name" value="HAD-like_sf"/>
</dbReference>
<evidence type="ECO:0000313" key="3">
    <source>
        <dbReference type="Proteomes" id="UP001194696"/>
    </source>
</evidence>
<dbReference type="EMBL" id="JAAAIM010000031">
    <property type="protein sequence ID" value="KAG0297464.1"/>
    <property type="molecule type" value="Genomic_DNA"/>
</dbReference>
<reference evidence="2 3" key="1">
    <citation type="journal article" date="2020" name="Fungal Divers.">
        <title>Resolving the Mortierellaceae phylogeny through synthesis of multi-gene phylogenetics and phylogenomics.</title>
        <authorList>
            <person name="Vandepol N."/>
            <person name="Liber J."/>
            <person name="Desiro A."/>
            <person name="Na H."/>
            <person name="Kennedy M."/>
            <person name="Barry K."/>
            <person name="Grigoriev I.V."/>
            <person name="Miller A.N."/>
            <person name="O'Donnell K."/>
            <person name="Stajich J.E."/>
            <person name="Bonito G."/>
        </authorList>
    </citation>
    <scope>NUCLEOTIDE SEQUENCE [LARGE SCALE GENOMIC DNA]</scope>
    <source>
        <strain evidence="2 3">AD045</strain>
    </source>
</reference>
<keyword evidence="3" id="KW-1185">Reference proteome</keyword>
<dbReference type="InterPro" id="IPR023214">
    <property type="entry name" value="HAD_sf"/>
</dbReference>
<proteinExistence type="predicted"/>
<organism evidence="2 3">
    <name type="scientific">Linnemannia gamsii</name>
    <dbReference type="NCBI Taxonomy" id="64522"/>
    <lineage>
        <taxon>Eukaryota</taxon>
        <taxon>Fungi</taxon>
        <taxon>Fungi incertae sedis</taxon>
        <taxon>Mucoromycota</taxon>
        <taxon>Mortierellomycotina</taxon>
        <taxon>Mortierellomycetes</taxon>
        <taxon>Mortierellales</taxon>
        <taxon>Mortierellaceae</taxon>
        <taxon>Linnemannia</taxon>
    </lineage>
</organism>
<sequence>MMVHVNSTVKYPTKMPTAIFLDSGGVINDNRKRAPQWIRYLGEFLPTTALGGNAQIWGMANMEMIGPFFRRWHEFMDQATLLAAQAKARARDRAMTVDGSKEGEKGEEETNVYRIFERLHLLIWIKEMCQVASRHLPANNDLLTKTLPTLTDDALFDIAKSAHVYAIQRVRADYPGAVDAIRSIKSMPEKMGLYTSSADSFEDLETILRGLGVFEEFDVVYGADRVDCLKNSEEYYRRVFKAVGVLRVVSRKEEHGQQGGIKETEEKDAGQNDVKNDDANNNTNEEDEAVEVVVVDDSVKALKYARVHGARTVLITSLSDGDQELDLSLEEYKHVDYQLKALSDLPALMDSWRAHFSRSS</sequence>
<name>A0ABQ7KFG4_9FUNG</name>
<evidence type="ECO:0000256" key="1">
    <source>
        <dbReference type="SAM" id="MobiDB-lite"/>
    </source>
</evidence>
<accession>A0ABQ7KFG4</accession>
<evidence type="ECO:0000313" key="2">
    <source>
        <dbReference type="EMBL" id="KAG0297464.1"/>
    </source>
</evidence>
<dbReference type="Pfam" id="PF00702">
    <property type="entry name" value="Hydrolase"/>
    <property type="match status" value="1"/>
</dbReference>
<feature type="region of interest" description="Disordered" evidence="1">
    <location>
        <begin position="254"/>
        <end position="286"/>
    </location>
</feature>
<dbReference type="SUPFAM" id="SSF56784">
    <property type="entry name" value="HAD-like"/>
    <property type="match status" value="1"/>
</dbReference>
<protein>
    <recommendedName>
        <fullName evidence="4">HAD-like protein</fullName>
    </recommendedName>
</protein>
<dbReference type="SFLD" id="SFLDG01129">
    <property type="entry name" value="C1.5:_HAD__Beta-PGM__Phosphata"/>
    <property type="match status" value="1"/>
</dbReference>
<comment type="caution">
    <text evidence="2">The sequence shown here is derived from an EMBL/GenBank/DDBJ whole genome shotgun (WGS) entry which is preliminary data.</text>
</comment>
<gene>
    <name evidence="2" type="ORF">BGZ96_006420</name>
</gene>
<evidence type="ECO:0008006" key="4">
    <source>
        <dbReference type="Google" id="ProtNLM"/>
    </source>
</evidence>